<reference evidence="2 3" key="1">
    <citation type="submission" date="2016-07" db="EMBL/GenBank/DDBJ databases">
        <authorList>
            <person name="Lefevre C.T."/>
        </authorList>
    </citation>
    <scope>NUCLEOTIDE SEQUENCE [LARGE SCALE GENOMIC DNA]</scope>
    <source>
        <strain evidence="2">PR1</strain>
    </source>
</reference>
<organism evidence="2 3">
    <name type="scientific">Candidatus Terasakiella magnetica</name>
    <dbReference type="NCBI Taxonomy" id="1867952"/>
    <lineage>
        <taxon>Bacteria</taxon>
        <taxon>Pseudomonadati</taxon>
        <taxon>Pseudomonadota</taxon>
        <taxon>Alphaproteobacteria</taxon>
        <taxon>Rhodospirillales</taxon>
        <taxon>Terasakiellaceae</taxon>
        <taxon>Terasakiella</taxon>
    </lineage>
</organism>
<protein>
    <recommendedName>
        <fullName evidence="1">Solute-binding protein family 3/N-terminal domain-containing protein</fullName>
    </recommendedName>
</protein>
<evidence type="ECO:0000313" key="2">
    <source>
        <dbReference type="EMBL" id="SCA57007.1"/>
    </source>
</evidence>
<dbReference type="OrthoDB" id="6192933at2"/>
<dbReference type="Pfam" id="PF00497">
    <property type="entry name" value="SBP_bac_3"/>
    <property type="match status" value="1"/>
</dbReference>
<dbReference type="STRING" id="1867952.MTBPR1_40030"/>
<dbReference type="RefSeq" id="WP_069189076.1">
    <property type="nucleotide sequence ID" value="NZ_FLYE01000034.1"/>
</dbReference>
<dbReference type="EMBL" id="FLYE01000034">
    <property type="protein sequence ID" value="SCA57007.1"/>
    <property type="molecule type" value="Genomic_DNA"/>
</dbReference>
<dbReference type="Gene3D" id="3.40.190.10">
    <property type="entry name" value="Periplasmic binding protein-like II"/>
    <property type="match status" value="2"/>
</dbReference>
<dbReference type="SUPFAM" id="SSF53850">
    <property type="entry name" value="Periplasmic binding protein-like II"/>
    <property type="match status" value="1"/>
</dbReference>
<sequence>MMSIRALAADELPRLVTIEQIPYSFMDEKGKKDGYQYLIADAILRQAGYKAKSKMVPLKRLVYSLQGGAADCGLLAGTPYVKEHFAMIEPVGINLTIGVVPRRDIILTEYKDLHKIKVGVGTGVRVDDRFDHDPLVTKMETKDYASGVLVLQRRRVDGLVGVVGSIKYSALKQGLNPDVLFGEPLVFSQMPMMLICAKSVADKPFVKRLKSALVSLKAKGEIQKILDGFYQSVRP</sequence>
<gene>
    <name evidence="2" type="ORF">MTBPR1_40030</name>
</gene>
<dbReference type="AlphaFoldDB" id="A0A1C3RI95"/>
<dbReference type="InterPro" id="IPR001638">
    <property type="entry name" value="Solute-binding_3/MltF_N"/>
</dbReference>
<feature type="domain" description="Solute-binding protein family 3/N-terminal" evidence="1">
    <location>
        <begin position="19"/>
        <end position="230"/>
    </location>
</feature>
<evidence type="ECO:0000313" key="3">
    <source>
        <dbReference type="Proteomes" id="UP000231658"/>
    </source>
</evidence>
<dbReference type="Proteomes" id="UP000231658">
    <property type="component" value="Unassembled WGS sequence"/>
</dbReference>
<proteinExistence type="predicted"/>
<evidence type="ECO:0000259" key="1">
    <source>
        <dbReference type="Pfam" id="PF00497"/>
    </source>
</evidence>
<name>A0A1C3RI95_9PROT</name>
<accession>A0A1C3RI95</accession>
<keyword evidence="3" id="KW-1185">Reference proteome</keyword>